<evidence type="ECO:0000313" key="2">
    <source>
        <dbReference type="Proteomes" id="UP000199673"/>
    </source>
</evidence>
<gene>
    <name evidence="1" type="ORF">SAMN04489724_2113</name>
</gene>
<name>A0A1I7AP76_9BACT</name>
<dbReference type="Proteomes" id="UP000199673">
    <property type="component" value="Unassembled WGS sequence"/>
</dbReference>
<proteinExistence type="predicted"/>
<evidence type="ECO:0000313" key="1">
    <source>
        <dbReference type="EMBL" id="SFT76758.1"/>
    </source>
</evidence>
<sequence>MHDLLYGFDKASVLDMNIGGFEKPILSFLLLVLVFEDTDHGGG</sequence>
<reference evidence="2" key="1">
    <citation type="submission" date="2016-10" db="EMBL/GenBank/DDBJ databases">
        <authorList>
            <person name="Varghese N."/>
            <person name="Submissions S."/>
        </authorList>
    </citation>
    <scope>NUCLEOTIDE SEQUENCE [LARGE SCALE GENOMIC DNA]</scope>
    <source>
        <strain evidence="2">DSM 23445</strain>
    </source>
</reference>
<accession>A0A1I7AP76</accession>
<dbReference type="RefSeq" id="WP_280141004.1">
    <property type="nucleotide sequence ID" value="NZ_FPBF01000002.1"/>
</dbReference>
<protein>
    <submittedName>
        <fullName evidence="1">Uncharacterized protein</fullName>
    </submittedName>
</protein>
<dbReference type="EMBL" id="FPBF01000002">
    <property type="protein sequence ID" value="SFT76758.1"/>
    <property type="molecule type" value="Genomic_DNA"/>
</dbReference>
<dbReference type="AlphaFoldDB" id="A0A1I7AP76"/>
<organism evidence="1 2">
    <name type="scientific">Algoriphagus locisalis</name>
    <dbReference type="NCBI Taxonomy" id="305507"/>
    <lineage>
        <taxon>Bacteria</taxon>
        <taxon>Pseudomonadati</taxon>
        <taxon>Bacteroidota</taxon>
        <taxon>Cytophagia</taxon>
        <taxon>Cytophagales</taxon>
        <taxon>Cyclobacteriaceae</taxon>
        <taxon>Algoriphagus</taxon>
    </lineage>
</organism>
<keyword evidence="2" id="KW-1185">Reference proteome</keyword>